<dbReference type="PATRIC" id="fig|1182568.3.peg.333"/>
<sequence>MTLLLAGAGLASGQSRVLFDNRLPAPEPRITESERGRIEYLAEQAAQLGSWDEEDFRPSEYCDGKDFAINGVAPGAFTAKGVQQTAYLYTYCYFRPGWKQGLVILQKNEIVAHYVFTALSHNLYAVKDINQNGFTELAFEGGFTGQGYTSGYVEVAELKPQRRYMATFNYNTKQQVYEDNCGAVESGGTWQSLVIRVTPAPTPKYTAQTISGSCEQQRVATKVGSIRPITVKAAPTGWTPAPLK</sequence>
<evidence type="ECO:0000313" key="1">
    <source>
        <dbReference type="EMBL" id="ANE42668.1"/>
    </source>
</evidence>
<protein>
    <submittedName>
        <fullName evidence="1">Uncharacterized protein</fullName>
    </submittedName>
</protein>
<dbReference type="EMBL" id="CP011387">
    <property type="protein sequence ID" value="ANE42668.1"/>
    <property type="molecule type" value="Genomic_DNA"/>
</dbReference>
<reference evidence="1 2" key="1">
    <citation type="submission" date="2015-01" db="EMBL/GenBank/DDBJ databases">
        <title>Deinococcus puniceus/DY1/ whole genome sequencing.</title>
        <authorList>
            <person name="Kim M.K."/>
            <person name="Srinivasan S."/>
            <person name="Lee J.-J."/>
        </authorList>
    </citation>
    <scope>NUCLEOTIDE SEQUENCE [LARGE SCALE GENOMIC DNA]</scope>
    <source>
        <strain evidence="1 2">DY1</strain>
    </source>
</reference>
<name>A0A172T6L3_9DEIO</name>
<dbReference type="KEGG" id="dpu:SU48_01620"/>
<keyword evidence="2" id="KW-1185">Reference proteome</keyword>
<dbReference type="AlphaFoldDB" id="A0A172T6L3"/>
<accession>A0A172T6L3</accession>
<organism evidence="1 2">
    <name type="scientific">Deinococcus puniceus</name>
    <dbReference type="NCBI Taxonomy" id="1182568"/>
    <lineage>
        <taxon>Bacteria</taxon>
        <taxon>Thermotogati</taxon>
        <taxon>Deinococcota</taxon>
        <taxon>Deinococci</taxon>
        <taxon>Deinococcales</taxon>
        <taxon>Deinococcaceae</taxon>
        <taxon>Deinococcus</taxon>
    </lineage>
</organism>
<proteinExistence type="predicted"/>
<gene>
    <name evidence="1" type="ORF">SU48_01620</name>
</gene>
<dbReference type="Proteomes" id="UP000077363">
    <property type="component" value="Chromosome"/>
</dbReference>
<evidence type="ECO:0000313" key="2">
    <source>
        <dbReference type="Proteomes" id="UP000077363"/>
    </source>
</evidence>